<dbReference type="STRING" id="553218.CAMRE0001_0841"/>
<dbReference type="EMBL" id="ACFU01000031">
    <property type="protein sequence ID" value="EEF12980.1"/>
    <property type="molecule type" value="Genomic_DNA"/>
</dbReference>
<evidence type="ECO:0000313" key="2">
    <source>
        <dbReference type="EMBL" id="EEF12980.1"/>
    </source>
</evidence>
<sequence length="62" mass="7229">MAFLSDFGAPIFGVLSVSVAFFALFYRCFTVLAERFYFGEILRERFIVLALWRCGKPKFCLF</sequence>
<accession>B9D4X7</accession>
<reference evidence="2 3" key="1">
    <citation type="submission" date="2008-08" db="EMBL/GenBank/DDBJ databases">
        <authorList>
            <person name="Madupu R."/>
            <person name="Durkin A.S."/>
            <person name="Torralba M."/>
            <person name="Methe B."/>
            <person name="Sutton G.G."/>
            <person name="Strausberg R.L."/>
            <person name="Nelson K.E."/>
        </authorList>
    </citation>
    <scope>NUCLEOTIDE SEQUENCE [LARGE SCALE GENOMIC DNA]</scope>
    <source>
        <strain evidence="2 3">RM3267</strain>
    </source>
</reference>
<organism evidence="2 3">
    <name type="scientific">Campylobacter rectus RM3267</name>
    <dbReference type="NCBI Taxonomy" id="553218"/>
    <lineage>
        <taxon>Bacteria</taxon>
        <taxon>Pseudomonadati</taxon>
        <taxon>Campylobacterota</taxon>
        <taxon>Epsilonproteobacteria</taxon>
        <taxon>Campylobacterales</taxon>
        <taxon>Campylobacteraceae</taxon>
        <taxon>Campylobacter</taxon>
    </lineage>
</organism>
<keyword evidence="1" id="KW-1133">Transmembrane helix</keyword>
<evidence type="ECO:0000256" key="1">
    <source>
        <dbReference type="SAM" id="Phobius"/>
    </source>
</evidence>
<keyword evidence="1" id="KW-0472">Membrane</keyword>
<name>B9D4X7_CAMRE</name>
<feature type="transmembrane region" description="Helical" evidence="1">
    <location>
        <begin position="12"/>
        <end position="33"/>
    </location>
</feature>
<comment type="caution">
    <text evidence="2">The sequence shown here is derived from an EMBL/GenBank/DDBJ whole genome shotgun (WGS) entry which is preliminary data.</text>
</comment>
<dbReference type="Proteomes" id="UP000003082">
    <property type="component" value="Unassembled WGS sequence"/>
</dbReference>
<evidence type="ECO:0000313" key="3">
    <source>
        <dbReference type="Proteomes" id="UP000003082"/>
    </source>
</evidence>
<gene>
    <name evidence="2" type="ORF">CAMRE0001_0841</name>
</gene>
<keyword evidence="1" id="KW-0812">Transmembrane</keyword>
<protein>
    <submittedName>
        <fullName evidence="2">Uncharacterized protein</fullName>
    </submittedName>
</protein>
<keyword evidence="3" id="KW-1185">Reference proteome</keyword>
<proteinExistence type="predicted"/>
<dbReference type="AlphaFoldDB" id="B9D4X7"/>